<dbReference type="EMBL" id="CAACVG010006992">
    <property type="protein sequence ID" value="VEN42986.1"/>
    <property type="molecule type" value="Genomic_DNA"/>
</dbReference>
<name>A0A653C5B6_CALMS</name>
<feature type="region of interest" description="Disordered" evidence="1">
    <location>
        <begin position="1"/>
        <end position="21"/>
    </location>
</feature>
<evidence type="ECO:0000313" key="2">
    <source>
        <dbReference type="EMBL" id="VEN42986.1"/>
    </source>
</evidence>
<evidence type="ECO:0000256" key="1">
    <source>
        <dbReference type="SAM" id="MobiDB-lite"/>
    </source>
</evidence>
<accession>A0A653C5B6</accession>
<protein>
    <submittedName>
        <fullName evidence="2">Uncharacterized protein</fullName>
    </submittedName>
</protein>
<keyword evidence="3" id="KW-1185">Reference proteome</keyword>
<sequence>MYDSINPTKRKQEEMSPKSAMSASQFNIIMKKLVAKVSELRGHIKTNVNTKSEIKRAIEEVGRLVERLESVEQRTEGGRHVVDNTTQTENTVAYMDCSVQVDHDSCGQKRETGTQTIPTGELEAEKMVQVLQRTRGSGLRVI</sequence>
<reference evidence="2 3" key="1">
    <citation type="submission" date="2019-01" db="EMBL/GenBank/DDBJ databases">
        <authorList>
            <person name="Sayadi A."/>
        </authorList>
    </citation>
    <scope>NUCLEOTIDE SEQUENCE [LARGE SCALE GENOMIC DNA]</scope>
</reference>
<proteinExistence type="predicted"/>
<gene>
    <name evidence="2" type="ORF">CALMAC_LOCUS6287</name>
</gene>
<evidence type="ECO:0000313" key="3">
    <source>
        <dbReference type="Proteomes" id="UP000410492"/>
    </source>
</evidence>
<dbReference type="AlphaFoldDB" id="A0A653C5B6"/>
<organism evidence="2 3">
    <name type="scientific">Callosobruchus maculatus</name>
    <name type="common">Southern cowpea weevil</name>
    <name type="synonym">Pulse bruchid</name>
    <dbReference type="NCBI Taxonomy" id="64391"/>
    <lineage>
        <taxon>Eukaryota</taxon>
        <taxon>Metazoa</taxon>
        <taxon>Ecdysozoa</taxon>
        <taxon>Arthropoda</taxon>
        <taxon>Hexapoda</taxon>
        <taxon>Insecta</taxon>
        <taxon>Pterygota</taxon>
        <taxon>Neoptera</taxon>
        <taxon>Endopterygota</taxon>
        <taxon>Coleoptera</taxon>
        <taxon>Polyphaga</taxon>
        <taxon>Cucujiformia</taxon>
        <taxon>Chrysomeloidea</taxon>
        <taxon>Chrysomelidae</taxon>
        <taxon>Bruchinae</taxon>
        <taxon>Bruchini</taxon>
        <taxon>Callosobruchus</taxon>
    </lineage>
</organism>
<dbReference type="Proteomes" id="UP000410492">
    <property type="component" value="Unassembled WGS sequence"/>
</dbReference>